<dbReference type="InterPro" id="IPR000014">
    <property type="entry name" value="PAS"/>
</dbReference>
<accession>A0A975GS78</accession>
<dbReference type="CDD" id="cd17546">
    <property type="entry name" value="REC_hyHK_CKI1_RcsC-like"/>
    <property type="match status" value="1"/>
</dbReference>
<keyword evidence="9" id="KW-0902">Two-component regulatory system</keyword>
<evidence type="ECO:0000256" key="1">
    <source>
        <dbReference type="ARBA" id="ARBA00000085"/>
    </source>
</evidence>
<dbReference type="CDD" id="cd00082">
    <property type="entry name" value="HisKA"/>
    <property type="match status" value="1"/>
</dbReference>
<protein>
    <recommendedName>
        <fullName evidence="3">histidine kinase</fullName>
        <ecNumber evidence="3">2.7.13.3</ecNumber>
    </recommendedName>
</protein>
<dbReference type="CDD" id="cd16922">
    <property type="entry name" value="HATPase_EvgS-ArcB-TorS-like"/>
    <property type="match status" value="1"/>
</dbReference>
<evidence type="ECO:0000256" key="6">
    <source>
        <dbReference type="ARBA" id="ARBA00022741"/>
    </source>
</evidence>
<dbReference type="PROSITE" id="PS50110">
    <property type="entry name" value="RESPONSE_REGULATORY"/>
    <property type="match status" value="1"/>
</dbReference>
<dbReference type="InterPro" id="IPR011006">
    <property type="entry name" value="CheY-like_superfamily"/>
</dbReference>
<feature type="modified residue" description="4-aspartylphosphate" evidence="11">
    <location>
        <position position="568"/>
    </location>
</feature>
<keyword evidence="8" id="KW-0067">ATP-binding</keyword>
<dbReference type="Gene3D" id="1.10.287.130">
    <property type="match status" value="1"/>
</dbReference>
<evidence type="ECO:0000256" key="5">
    <source>
        <dbReference type="ARBA" id="ARBA00022679"/>
    </source>
</evidence>
<dbReference type="PANTHER" id="PTHR43047">
    <property type="entry name" value="TWO-COMPONENT HISTIDINE PROTEIN KINASE"/>
    <property type="match status" value="1"/>
</dbReference>
<dbReference type="SUPFAM" id="SSF55874">
    <property type="entry name" value="ATPase domain of HSP90 chaperone/DNA topoisomerase II/histidine kinase"/>
    <property type="match status" value="1"/>
</dbReference>
<gene>
    <name evidence="15" type="ORF">dnm_077040</name>
</gene>
<dbReference type="GO" id="GO:0005524">
    <property type="term" value="F:ATP binding"/>
    <property type="evidence" value="ECO:0007669"/>
    <property type="project" value="UniProtKB-KW"/>
</dbReference>
<dbReference type="FunFam" id="1.10.287.130:FF:000038">
    <property type="entry name" value="Sensory transduction histidine kinase"/>
    <property type="match status" value="1"/>
</dbReference>
<feature type="compositionally biased region" description="Basic and acidic residues" evidence="12">
    <location>
        <begin position="375"/>
        <end position="391"/>
    </location>
</feature>
<feature type="domain" description="Histidine kinase" evidence="13">
    <location>
        <begin position="232"/>
        <end position="493"/>
    </location>
</feature>
<keyword evidence="7 15" id="KW-0418">Kinase</keyword>
<dbReference type="SMART" id="SM00448">
    <property type="entry name" value="REC"/>
    <property type="match status" value="1"/>
</dbReference>
<dbReference type="KEGG" id="dmm:dnm_077040"/>
<evidence type="ECO:0000256" key="2">
    <source>
        <dbReference type="ARBA" id="ARBA00004370"/>
    </source>
</evidence>
<dbReference type="InterPro" id="IPR001789">
    <property type="entry name" value="Sig_transdc_resp-reg_receiver"/>
</dbReference>
<dbReference type="GO" id="GO:0016020">
    <property type="term" value="C:membrane"/>
    <property type="evidence" value="ECO:0007669"/>
    <property type="project" value="UniProtKB-SubCell"/>
</dbReference>
<dbReference type="Pfam" id="PF00512">
    <property type="entry name" value="HisKA"/>
    <property type="match status" value="1"/>
</dbReference>
<dbReference type="SUPFAM" id="SSF47384">
    <property type="entry name" value="Homodimeric domain of signal transducing histidine kinase"/>
    <property type="match status" value="1"/>
</dbReference>
<evidence type="ECO:0000256" key="10">
    <source>
        <dbReference type="ARBA" id="ARBA00023136"/>
    </source>
</evidence>
<evidence type="ECO:0000256" key="9">
    <source>
        <dbReference type="ARBA" id="ARBA00023012"/>
    </source>
</evidence>
<proteinExistence type="predicted"/>
<dbReference type="EC" id="2.7.13.3" evidence="3"/>
<dbReference type="Proteomes" id="UP000663722">
    <property type="component" value="Chromosome"/>
</dbReference>
<dbReference type="InterPro" id="IPR036097">
    <property type="entry name" value="HisK_dim/P_sf"/>
</dbReference>
<feature type="region of interest" description="Disordered" evidence="12">
    <location>
        <begin position="373"/>
        <end position="401"/>
    </location>
</feature>
<keyword evidence="10" id="KW-0472">Membrane</keyword>
<keyword evidence="4 11" id="KW-0597">Phosphoprotein</keyword>
<dbReference type="Gene3D" id="3.40.50.2300">
    <property type="match status" value="1"/>
</dbReference>
<dbReference type="InterPro" id="IPR003594">
    <property type="entry name" value="HATPase_dom"/>
</dbReference>
<name>A0A975GS78_9BACT</name>
<dbReference type="EMBL" id="CP061800">
    <property type="protein sequence ID" value="QTA91632.1"/>
    <property type="molecule type" value="Genomic_DNA"/>
</dbReference>
<evidence type="ECO:0000313" key="16">
    <source>
        <dbReference type="Proteomes" id="UP000663722"/>
    </source>
</evidence>
<dbReference type="InterPro" id="IPR004358">
    <property type="entry name" value="Sig_transdc_His_kin-like_C"/>
</dbReference>
<dbReference type="Gene3D" id="3.30.450.20">
    <property type="entry name" value="PAS domain"/>
    <property type="match status" value="1"/>
</dbReference>
<dbReference type="PRINTS" id="PR00344">
    <property type="entry name" value="BCTRLSENSOR"/>
</dbReference>
<dbReference type="InterPro" id="IPR003661">
    <property type="entry name" value="HisK_dim/P_dom"/>
</dbReference>
<evidence type="ECO:0000256" key="8">
    <source>
        <dbReference type="ARBA" id="ARBA00022840"/>
    </source>
</evidence>
<comment type="subcellular location">
    <subcellularLocation>
        <location evidence="2">Membrane</location>
    </subcellularLocation>
</comment>
<evidence type="ECO:0000259" key="13">
    <source>
        <dbReference type="PROSITE" id="PS50109"/>
    </source>
</evidence>
<dbReference type="AlphaFoldDB" id="A0A975GS78"/>
<evidence type="ECO:0000313" key="15">
    <source>
        <dbReference type="EMBL" id="QTA91632.1"/>
    </source>
</evidence>
<keyword evidence="16" id="KW-1185">Reference proteome</keyword>
<dbReference type="SMART" id="SM00388">
    <property type="entry name" value="HisKA"/>
    <property type="match status" value="1"/>
</dbReference>
<evidence type="ECO:0000256" key="12">
    <source>
        <dbReference type="SAM" id="MobiDB-lite"/>
    </source>
</evidence>
<comment type="catalytic activity">
    <reaction evidence="1">
        <text>ATP + protein L-histidine = ADP + protein N-phospho-L-histidine.</text>
        <dbReference type="EC" id="2.7.13.3"/>
    </reaction>
</comment>
<evidence type="ECO:0000259" key="14">
    <source>
        <dbReference type="PROSITE" id="PS50110"/>
    </source>
</evidence>
<dbReference type="Pfam" id="PF02518">
    <property type="entry name" value="HATPase_c"/>
    <property type="match status" value="1"/>
</dbReference>
<evidence type="ECO:0000256" key="11">
    <source>
        <dbReference type="PROSITE-ProRule" id="PRU00169"/>
    </source>
</evidence>
<organism evidence="15 16">
    <name type="scientific">Desulfonema magnum</name>
    <dbReference type="NCBI Taxonomy" id="45655"/>
    <lineage>
        <taxon>Bacteria</taxon>
        <taxon>Pseudomonadati</taxon>
        <taxon>Thermodesulfobacteriota</taxon>
        <taxon>Desulfobacteria</taxon>
        <taxon>Desulfobacterales</taxon>
        <taxon>Desulfococcaceae</taxon>
        <taxon>Desulfonema</taxon>
    </lineage>
</organism>
<evidence type="ECO:0000256" key="4">
    <source>
        <dbReference type="ARBA" id="ARBA00022553"/>
    </source>
</evidence>
<dbReference type="PROSITE" id="PS50109">
    <property type="entry name" value="HIS_KIN"/>
    <property type="match status" value="1"/>
</dbReference>
<dbReference type="RefSeq" id="WP_207679330.1">
    <property type="nucleotide sequence ID" value="NZ_CP061800.1"/>
</dbReference>
<dbReference type="Pfam" id="PF00072">
    <property type="entry name" value="Response_reg"/>
    <property type="match status" value="1"/>
</dbReference>
<evidence type="ECO:0000256" key="7">
    <source>
        <dbReference type="ARBA" id="ARBA00022777"/>
    </source>
</evidence>
<dbReference type="Gene3D" id="3.30.565.10">
    <property type="entry name" value="Histidine kinase-like ATPase, C-terminal domain"/>
    <property type="match status" value="1"/>
</dbReference>
<dbReference type="SMART" id="SM00387">
    <property type="entry name" value="HATPase_c"/>
    <property type="match status" value="1"/>
</dbReference>
<feature type="domain" description="Response regulatory" evidence="14">
    <location>
        <begin position="518"/>
        <end position="635"/>
    </location>
</feature>
<dbReference type="GO" id="GO:0000155">
    <property type="term" value="F:phosphorelay sensor kinase activity"/>
    <property type="evidence" value="ECO:0007669"/>
    <property type="project" value="InterPro"/>
</dbReference>
<evidence type="ECO:0000256" key="3">
    <source>
        <dbReference type="ARBA" id="ARBA00012438"/>
    </source>
</evidence>
<dbReference type="SUPFAM" id="SSF52172">
    <property type="entry name" value="CheY-like"/>
    <property type="match status" value="1"/>
</dbReference>
<dbReference type="InterPro" id="IPR005467">
    <property type="entry name" value="His_kinase_dom"/>
</dbReference>
<reference evidence="15" key="1">
    <citation type="journal article" date="2021" name="Microb. Physiol.">
        <title>Proteogenomic Insights into the Physiology of Marine, Sulfate-Reducing, Filamentous Desulfonema limicola and Desulfonema magnum.</title>
        <authorList>
            <person name="Schnaars V."/>
            <person name="Wohlbrand L."/>
            <person name="Scheve S."/>
            <person name="Hinrichs C."/>
            <person name="Reinhardt R."/>
            <person name="Rabus R."/>
        </authorList>
    </citation>
    <scope>NUCLEOTIDE SEQUENCE</scope>
    <source>
        <strain evidence="15">4be13</strain>
    </source>
</reference>
<dbReference type="Pfam" id="PF13188">
    <property type="entry name" value="PAS_8"/>
    <property type="match status" value="1"/>
</dbReference>
<sequence>MKRLFATYLDLVRHGGFEPDYEAVCLKYVARMFDRMMIALSSEWAETDQSKQIEELQIRNRAMSKEKDRYLTIFEGVPNPVFIIDEQNRIADLNLAASVMLDASGTQGAQYYLKTVTLASDTRADKEAGNENSGILIGESVIRIFPWLADDLDNFIAGSDDSVSFEKEVGNQEKIRHFNIKLSRILDMREVFGGVIIILEDITRQKQASEELRLAKEAAEAANHAKSEFLSNMSHELRTPLNGILGYAQILTRDKTLNTMQKDGLDIIYNSGTHLLTLINDILDLAKVEAGKLELVPADFHLQTFLDGLAGIIRMRAEQENVLFRYNVLTPLPEGVCADEKRLRQVLINLLGNAVKFTSEGSVTLNVSVIGRGGGRREARGGRREADDASEPHVPLPLAPLPLAPSPLAPSPLAPSARIRFEVADTGVGMTPAQLEKIFQPFEQVGDARSRSAGTGLGLAISRRLVQMMGSEIKVTSEYEKGSTFWFDVELPTAKAECVVIRATESREITGYKGERVKVLIADDELHNRSLFVRLLEPLGFEIAGLAENGEELVDKAREIRPHLILTDIIMPVMTGIEAVQQIRQISELQDTVIIAASASAFKKDEDKSRIAGCDEFLSKPVNTDRLLEVIGTLLNLEWVYEEPDTEEPSAEKPGAEGPLIAPPKHVLEALYEMVMMGSMRRIRNKAAELENLDAKYVPFARKLQTLVRGFKDEELLALIKQHLELS</sequence>
<dbReference type="InterPro" id="IPR036890">
    <property type="entry name" value="HATPase_C_sf"/>
</dbReference>
<keyword evidence="6" id="KW-0547">Nucleotide-binding</keyword>
<keyword evidence="5" id="KW-0808">Transferase</keyword>